<feature type="transmembrane region" description="Helical" evidence="5">
    <location>
        <begin position="228"/>
        <end position="250"/>
    </location>
</feature>
<feature type="transmembrane region" description="Helical" evidence="5">
    <location>
        <begin position="135"/>
        <end position="161"/>
    </location>
</feature>
<feature type="transmembrane region" description="Helical" evidence="5">
    <location>
        <begin position="173"/>
        <end position="192"/>
    </location>
</feature>
<evidence type="ECO:0000256" key="2">
    <source>
        <dbReference type="ARBA" id="ARBA00022692"/>
    </source>
</evidence>
<dbReference type="InterPro" id="IPR013525">
    <property type="entry name" value="ABC2_TM"/>
</dbReference>
<organism evidence="7 8">
    <name type="scientific">Thermogymnomonas acidicola</name>
    <dbReference type="NCBI Taxonomy" id="399579"/>
    <lineage>
        <taxon>Archaea</taxon>
        <taxon>Methanobacteriati</taxon>
        <taxon>Thermoplasmatota</taxon>
        <taxon>Thermoplasmata</taxon>
        <taxon>Thermoplasmatales</taxon>
        <taxon>Thermogymnomonas</taxon>
    </lineage>
</organism>
<feature type="transmembrane region" description="Helical" evidence="5">
    <location>
        <begin position="21"/>
        <end position="40"/>
    </location>
</feature>
<dbReference type="Proteomes" id="UP000632195">
    <property type="component" value="Unassembled WGS sequence"/>
</dbReference>
<evidence type="ECO:0000256" key="4">
    <source>
        <dbReference type="ARBA" id="ARBA00023136"/>
    </source>
</evidence>
<dbReference type="PANTHER" id="PTHR43229">
    <property type="entry name" value="NODULATION PROTEIN J"/>
    <property type="match status" value="1"/>
</dbReference>
<evidence type="ECO:0000313" key="7">
    <source>
        <dbReference type="EMBL" id="GGM70290.1"/>
    </source>
</evidence>
<dbReference type="PANTHER" id="PTHR43229:SF2">
    <property type="entry name" value="NODULATION PROTEIN J"/>
    <property type="match status" value="1"/>
</dbReference>
<dbReference type="InterPro" id="IPR051784">
    <property type="entry name" value="Nod_factor_ABC_transporter"/>
</dbReference>
<sequence length="257" mass="27682">MRVPASLRLTYRNIIVNMDMGTMIFMLGLPALYLLVMGTMLQNIVPGVAVASQHVSYTHFLGPGIVAMQTLTAGNIGGGMLWSDRRWGMFEQLMVGPFKRTDYLLGIIFVAIVFAVLGSFIMLGISVVVSGGFLFSAYTVALTVVGIAVGTILFSSLFLIISAVAKTMQAYNTITIALFFILDFASSAFYPIPPDSEVVIRYLSLGNPLTYVVDVIRSSLFGAASLSTLIDLSALAAITVVLFTASTLMYRNVRTGV</sequence>
<proteinExistence type="predicted"/>
<protein>
    <submittedName>
        <fullName evidence="7">Transport permease protein</fullName>
    </submittedName>
</protein>
<dbReference type="InterPro" id="IPR047817">
    <property type="entry name" value="ABC2_TM_bact-type"/>
</dbReference>
<dbReference type="GO" id="GO:0043190">
    <property type="term" value="C:ATP-binding cassette (ABC) transporter complex"/>
    <property type="evidence" value="ECO:0007669"/>
    <property type="project" value="InterPro"/>
</dbReference>
<feature type="transmembrane region" description="Helical" evidence="5">
    <location>
        <begin position="103"/>
        <end position="129"/>
    </location>
</feature>
<comment type="subcellular location">
    <subcellularLocation>
        <location evidence="1">Membrane</location>
        <topology evidence="1">Multi-pass membrane protein</topology>
    </subcellularLocation>
</comment>
<dbReference type="Pfam" id="PF01061">
    <property type="entry name" value="ABC2_membrane"/>
    <property type="match status" value="1"/>
</dbReference>
<dbReference type="GO" id="GO:0140359">
    <property type="term" value="F:ABC-type transporter activity"/>
    <property type="evidence" value="ECO:0007669"/>
    <property type="project" value="InterPro"/>
</dbReference>
<dbReference type="PIRSF" id="PIRSF006648">
    <property type="entry name" value="DrrB"/>
    <property type="match status" value="1"/>
</dbReference>
<comment type="caution">
    <text evidence="7">The sequence shown here is derived from an EMBL/GenBank/DDBJ whole genome shotgun (WGS) entry which is preliminary data.</text>
</comment>
<keyword evidence="4 5" id="KW-0472">Membrane</keyword>
<accession>A0AA37BQH2</accession>
<evidence type="ECO:0000259" key="6">
    <source>
        <dbReference type="PROSITE" id="PS51012"/>
    </source>
</evidence>
<reference evidence="7" key="2">
    <citation type="submission" date="2022-09" db="EMBL/GenBank/DDBJ databases">
        <authorList>
            <person name="Sun Q."/>
            <person name="Ohkuma M."/>
        </authorList>
    </citation>
    <scope>NUCLEOTIDE SEQUENCE</scope>
    <source>
        <strain evidence="7">JCM 13583</strain>
    </source>
</reference>
<dbReference type="InterPro" id="IPR000412">
    <property type="entry name" value="ABC_2_transport"/>
</dbReference>
<keyword evidence="8" id="KW-1185">Reference proteome</keyword>
<evidence type="ECO:0000313" key="8">
    <source>
        <dbReference type="Proteomes" id="UP000632195"/>
    </source>
</evidence>
<feature type="transmembrane region" description="Helical" evidence="5">
    <location>
        <begin position="60"/>
        <end position="82"/>
    </location>
</feature>
<dbReference type="RefSeq" id="WP_188680114.1">
    <property type="nucleotide sequence ID" value="NZ_BMNY01000001.1"/>
</dbReference>
<keyword evidence="3 5" id="KW-1133">Transmembrane helix</keyword>
<reference evidence="7" key="1">
    <citation type="journal article" date="2014" name="Int. J. Syst. Evol. Microbiol.">
        <title>Complete genome sequence of Corynebacterium casei LMG S-19264T (=DSM 44701T), isolated from a smear-ripened cheese.</title>
        <authorList>
            <consortium name="US DOE Joint Genome Institute (JGI-PGF)"/>
            <person name="Walter F."/>
            <person name="Albersmeier A."/>
            <person name="Kalinowski J."/>
            <person name="Ruckert C."/>
        </authorList>
    </citation>
    <scope>NUCLEOTIDE SEQUENCE</scope>
    <source>
        <strain evidence="7">JCM 13583</strain>
    </source>
</reference>
<name>A0AA37BQH2_9ARCH</name>
<dbReference type="PROSITE" id="PS51012">
    <property type="entry name" value="ABC_TM2"/>
    <property type="match status" value="1"/>
</dbReference>
<evidence type="ECO:0000256" key="5">
    <source>
        <dbReference type="SAM" id="Phobius"/>
    </source>
</evidence>
<evidence type="ECO:0000256" key="1">
    <source>
        <dbReference type="ARBA" id="ARBA00004141"/>
    </source>
</evidence>
<evidence type="ECO:0000256" key="3">
    <source>
        <dbReference type="ARBA" id="ARBA00022989"/>
    </source>
</evidence>
<keyword evidence="2 5" id="KW-0812">Transmembrane</keyword>
<dbReference type="AlphaFoldDB" id="A0AA37BQH2"/>
<gene>
    <name evidence="7" type="ORF">GCM10007108_05490</name>
</gene>
<dbReference type="EMBL" id="BMNY01000001">
    <property type="protein sequence ID" value="GGM70290.1"/>
    <property type="molecule type" value="Genomic_DNA"/>
</dbReference>
<feature type="domain" description="ABC transmembrane type-2" evidence="6">
    <location>
        <begin position="21"/>
        <end position="253"/>
    </location>
</feature>